<evidence type="ECO:0000256" key="4">
    <source>
        <dbReference type="ARBA" id="ARBA00023040"/>
    </source>
</evidence>
<reference evidence="11" key="1">
    <citation type="journal article" date="2015" name="Sci. Rep.">
        <title>Cubozoan genome illuminates functional diversification of opsins and photoreceptor evolution.</title>
        <authorList>
            <person name="Liegertova M."/>
            <person name="Pergner J."/>
            <person name="Kozmikova I."/>
            <person name="Fabian P."/>
            <person name="Pombinho A.R."/>
            <person name="Strnad H."/>
            <person name="Paces J."/>
            <person name="Vlcek C."/>
            <person name="Bartunek P."/>
            <person name="Kozmik Z."/>
        </authorList>
    </citation>
    <scope>NUCLEOTIDE SEQUENCE</scope>
</reference>
<evidence type="ECO:0000256" key="1">
    <source>
        <dbReference type="ARBA" id="ARBA00004141"/>
    </source>
</evidence>
<keyword evidence="7 8" id="KW-0807">Transducer</keyword>
<sequence>MVNQLASDGVYNLVGFVMLVVFVVGLLMNAILIVIFRNIYNKASSCTNLLILSLSVCNLLHVTIYPLNFIAAFSKGWHFGETGCVLDGFWVHWMAITAICHLTLLAVDRFLVMHGKQVIALRSYKYGSTIGCWLYGLFWSIMPLLGWSKYALEGIQIGCSANFDSHKSEDFSYHVILFLTNFILPLALIAGCYIAVFYKLREHNNKVGDILTTTVVKSKKGSELEKRLIVLVSHMILAFVIAWTPYAVTCLLVTIDSNLVSIFLEDLPAIFAKSSVCYLPVVYGLKHTEVRTRFRQFMQNMRSSREIPSSSGIILS</sequence>
<feature type="transmembrane region" description="Helical" evidence="9">
    <location>
        <begin position="228"/>
        <end position="255"/>
    </location>
</feature>
<keyword evidence="3 9" id="KW-1133">Transmembrane helix</keyword>
<dbReference type="GO" id="GO:0016020">
    <property type="term" value="C:membrane"/>
    <property type="evidence" value="ECO:0007669"/>
    <property type="project" value="UniProtKB-SubCell"/>
</dbReference>
<dbReference type="EMBL" id="JQ968421">
    <property type="protein sequence ID" value="AGB67493.1"/>
    <property type="molecule type" value="Genomic_DNA"/>
</dbReference>
<evidence type="ECO:0000256" key="9">
    <source>
        <dbReference type="SAM" id="Phobius"/>
    </source>
</evidence>
<protein>
    <submittedName>
        <fullName evidence="11">C-like opsin</fullName>
    </submittedName>
</protein>
<accession>A0A059NTD2</accession>
<keyword evidence="2 8" id="KW-0812">Transmembrane</keyword>
<evidence type="ECO:0000256" key="8">
    <source>
        <dbReference type="RuleBase" id="RU000688"/>
    </source>
</evidence>
<evidence type="ECO:0000256" key="2">
    <source>
        <dbReference type="ARBA" id="ARBA00022692"/>
    </source>
</evidence>
<keyword evidence="6 8" id="KW-0675">Receptor</keyword>
<dbReference type="SUPFAM" id="SSF81321">
    <property type="entry name" value="Family A G protein-coupled receptor-like"/>
    <property type="match status" value="1"/>
</dbReference>
<dbReference type="Gene3D" id="1.20.1070.10">
    <property type="entry name" value="Rhodopsin 7-helix transmembrane proteins"/>
    <property type="match status" value="1"/>
</dbReference>
<evidence type="ECO:0000313" key="11">
    <source>
        <dbReference type="EMBL" id="AGB67493.1"/>
    </source>
</evidence>
<feature type="transmembrane region" description="Helical" evidence="9">
    <location>
        <begin position="267"/>
        <end position="285"/>
    </location>
</feature>
<gene>
    <name evidence="11" type="primary">op12</name>
</gene>
<dbReference type="InterPro" id="IPR050125">
    <property type="entry name" value="GPCR_opsins"/>
</dbReference>
<dbReference type="PROSITE" id="PS50262">
    <property type="entry name" value="G_PROTEIN_RECEP_F1_2"/>
    <property type="match status" value="1"/>
</dbReference>
<feature type="transmembrane region" description="Helical" evidence="9">
    <location>
        <begin position="171"/>
        <end position="196"/>
    </location>
</feature>
<evidence type="ECO:0000256" key="3">
    <source>
        <dbReference type="ARBA" id="ARBA00022989"/>
    </source>
</evidence>
<keyword evidence="4 8" id="KW-0297">G-protein coupled receptor</keyword>
<dbReference type="PROSITE" id="PS00237">
    <property type="entry name" value="G_PROTEIN_RECEP_F1_1"/>
    <property type="match status" value="1"/>
</dbReference>
<keyword evidence="5 9" id="KW-0472">Membrane</keyword>
<feature type="transmembrane region" description="Helical" evidence="9">
    <location>
        <begin position="13"/>
        <end position="36"/>
    </location>
</feature>
<proteinExistence type="inferred from homology"/>
<feature type="transmembrane region" description="Helical" evidence="9">
    <location>
        <begin position="48"/>
        <end position="70"/>
    </location>
</feature>
<feature type="transmembrane region" description="Helical" evidence="9">
    <location>
        <begin position="90"/>
        <end position="112"/>
    </location>
</feature>
<dbReference type="Pfam" id="PF00001">
    <property type="entry name" value="7tm_1"/>
    <property type="match status" value="1"/>
</dbReference>
<dbReference type="AlphaFoldDB" id="A0A059NTD2"/>
<dbReference type="PANTHER" id="PTHR24240">
    <property type="entry name" value="OPSIN"/>
    <property type="match status" value="1"/>
</dbReference>
<comment type="similarity">
    <text evidence="8">Belongs to the G-protein coupled receptor 1 family.</text>
</comment>
<dbReference type="InterPro" id="IPR000276">
    <property type="entry name" value="GPCR_Rhodpsn"/>
</dbReference>
<dbReference type="CDD" id="cd14969">
    <property type="entry name" value="7tmA_Opsins_type2_animals"/>
    <property type="match status" value="1"/>
</dbReference>
<organism evidence="11">
    <name type="scientific">Tripedalia cystophora</name>
    <name type="common">Mangrove box jellyfish</name>
    <dbReference type="NCBI Taxonomy" id="6141"/>
    <lineage>
        <taxon>Eukaryota</taxon>
        <taxon>Metazoa</taxon>
        <taxon>Cnidaria</taxon>
        <taxon>Cubozoa</taxon>
        <taxon>Carybdeida</taxon>
        <taxon>Tripedaliidae</taxon>
        <taxon>Tripedalia</taxon>
    </lineage>
</organism>
<name>A0A059NTD2_TRICY</name>
<comment type="subcellular location">
    <subcellularLocation>
        <location evidence="1">Membrane</location>
        <topology evidence="1">Multi-pass membrane protein</topology>
    </subcellularLocation>
</comment>
<dbReference type="PRINTS" id="PR00237">
    <property type="entry name" value="GPCRRHODOPSN"/>
</dbReference>
<evidence type="ECO:0000259" key="10">
    <source>
        <dbReference type="PROSITE" id="PS50262"/>
    </source>
</evidence>
<evidence type="ECO:0000256" key="5">
    <source>
        <dbReference type="ARBA" id="ARBA00023136"/>
    </source>
</evidence>
<feature type="transmembrane region" description="Helical" evidence="9">
    <location>
        <begin position="124"/>
        <end position="142"/>
    </location>
</feature>
<evidence type="ECO:0000256" key="7">
    <source>
        <dbReference type="ARBA" id="ARBA00023224"/>
    </source>
</evidence>
<dbReference type="GO" id="GO:0004930">
    <property type="term" value="F:G protein-coupled receptor activity"/>
    <property type="evidence" value="ECO:0007669"/>
    <property type="project" value="UniProtKB-KW"/>
</dbReference>
<evidence type="ECO:0000256" key="6">
    <source>
        <dbReference type="ARBA" id="ARBA00023170"/>
    </source>
</evidence>
<dbReference type="InterPro" id="IPR017452">
    <property type="entry name" value="GPCR_Rhodpsn_7TM"/>
</dbReference>
<feature type="domain" description="G-protein coupled receptors family 1 profile" evidence="10">
    <location>
        <begin position="28"/>
        <end position="283"/>
    </location>
</feature>